<protein>
    <submittedName>
        <fullName evidence="1">Uncharacterized protein</fullName>
    </submittedName>
</protein>
<reference evidence="1" key="1">
    <citation type="submission" date="2014-11" db="EMBL/GenBank/DDBJ databases">
        <authorList>
            <person name="Amaro Gonzalez C."/>
        </authorList>
    </citation>
    <scope>NUCLEOTIDE SEQUENCE</scope>
</reference>
<proteinExistence type="predicted"/>
<evidence type="ECO:0000313" key="1">
    <source>
        <dbReference type="EMBL" id="JAH94462.1"/>
    </source>
</evidence>
<name>A0A0E9WVQ8_ANGAN</name>
<dbReference type="EMBL" id="GBXM01014115">
    <property type="protein sequence ID" value="JAH94462.1"/>
    <property type="molecule type" value="Transcribed_RNA"/>
</dbReference>
<sequence>MTLPVLSRCVMTSPSPHPRWTRLPVRSRRVTAGIMKKHRGSPNICSHVKCQHFPEFLAFWDVRRQSVVRSTTV</sequence>
<accession>A0A0E9WVQ8</accession>
<reference evidence="1" key="2">
    <citation type="journal article" date="2015" name="Fish Shellfish Immunol.">
        <title>Early steps in the European eel (Anguilla anguilla)-Vibrio vulnificus interaction in the gills: Role of the RtxA13 toxin.</title>
        <authorList>
            <person name="Callol A."/>
            <person name="Pajuelo D."/>
            <person name="Ebbesson L."/>
            <person name="Teles M."/>
            <person name="MacKenzie S."/>
            <person name="Amaro C."/>
        </authorList>
    </citation>
    <scope>NUCLEOTIDE SEQUENCE</scope>
</reference>
<dbReference type="AlphaFoldDB" id="A0A0E9WVQ8"/>
<organism evidence="1">
    <name type="scientific">Anguilla anguilla</name>
    <name type="common">European freshwater eel</name>
    <name type="synonym">Muraena anguilla</name>
    <dbReference type="NCBI Taxonomy" id="7936"/>
    <lineage>
        <taxon>Eukaryota</taxon>
        <taxon>Metazoa</taxon>
        <taxon>Chordata</taxon>
        <taxon>Craniata</taxon>
        <taxon>Vertebrata</taxon>
        <taxon>Euteleostomi</taxon>
        <taxon>Actinopterygii</taxon>
        <taxon>Neopterygii</taxon>
        <taxon>Teleostei</taxon>
        <taxon>Anguilliformes</taxon>
        <taxon>Anguillidae</taxon>
        <taxon>Anguilla</taxon>
    </lineage>
</organism>